<comment type="caution">
    <text evidence="8">The sequence shown here is derived from an EMBL/GenBank/DDBJ whole genome shotgun (WGS) entry which is preliminary data.</text>
</comment>
<dbReference type="Gene3D" id="1.10.1740.10">
    <property type="match status" value="1"/>
</dbReference>
<dbReference type="Proteomes" id="UP000008366">
    <property type="component" value="Unassembled WGS sequence"/>
</dbReference>
<dbReference type="SUPFAM" id="SSF88659">
    <property type="entry name" value="Sigma3 and sigma4 domains of RNA polymerase sigma factors"/>
    <property type="match status" value="1"/>
</dbReference>
<gene>
    <name evidence="8" type="ORF">KILIM_042_00240</name>
</gene>
<dbReference type="Gene3D" id="1.10.10.10">
    <property type="entry name" value="Winged helix-like DNA-binding domain superfamily/Winged helix DNA-binding domain"/>
    <property type="match status" value="1"/>
</dbReference>
<dbReference type="InterPro" id="IPR039425">
    <property type="entry name" value="RNA_pol_sigma-70-like"/>
</dbReference>
<dbReference type="OrthoDB" id="3747638at2"/>
<evidence type="ECO:0000256" key="3">
    <source>
        <dbReference type="ARBA" id="ARBA00023082"/>
    </source>
</evidence>
<keyword evidence="2" id="KW-0805">Transcription regulation</keyword>
<dbReference type="InterPro" id="IPR013324">
    <property type="entry name" value="RNA_pol_sigma_r3/r4-like"/>
</dbReference>
<keyword evidence="9" id="KW-1185">Reference proteome</keyword>
<protein>
    <submittedName>
        <fullName evidence="8">Putative RNA polymerase ECF-type sigma factor</fullName>
    </submittedName>
</protein>
<dbReference type="PANTHER" id="PTHR43133:SF25">
    <property type="entry name" value="RNA POLYMERASE SIGMA FACTOR RFAY-RELATED"/>
    <property type="match status" value="1"/>
</dbReference>
<dbReference type="eggNOG" id="COG1595">
    <property type="taxonomic scope" value="Bacteria"/>
</dbReference>
<dbReference type="Pfam" id="PF04542">
    <property type="entry name" value="Sigma70_r2"/>
    <property type="match status" value="1"/>
</dbReference>
<accession>K6WBG4</accession>
<dbReference type="SUPFAM" id="SSF88946">
    <property type="entry name" value="Sigma2 domain of RNA polymerase sigma factors"/>
    <property type="match status" value="1"/>
</dbReference>
<dbReference type="EMBL" id="BAHD01000042">
    <property type="protein sequence ID" value="GAB96580.1"/>
    <property type="molecule type" value="Genomic_DNA"/>
</dbReference>
<organism evidence="8 9">
    <name type="scientific">Kineosphaera limosa NBRC 100340</name>
    <dbReference type="NCBI Taxonomy" id="1184609"/>
    <lineage>
        <taxon>Bacteria</taxon>
        <taxon>Bacillati</taxon>
        <taxon>Actinomycetota</taxon>
        <taxon>Actinomycetes</taxon>
        <taxon>Micrococcales</taxon>
        <taxon>Dermatophilaceae</taxon>
        <taxon>Kineosphaera</taxon>
    </lineage>
</organism>
<dbReference type="STRING" id="1184609.KILIM_042_00240"/>
<dbReference type="InterPro" id="IPR014284">
    <property type="entry name" value="RNA_pol_sigma-70_dom"/>
</dbReference>
<reference evidence="8 9" key="1">
    <citation type="submission" date="2012-08" db="EMBL/GenBank/DDBJ databases">
        <title>Whole genome shotgun sequence of Kineosphaera limosa NBRC 100340.</title>
        <authorList>
            <person name="Yoshida I."/>
            <person name="Isaki S."/>
            <person name="Hosoyama A."/>
            <person name="Tsuchikane K."/>
            <person name="Katsumata H."/>
            <person name="Ando Y."/>
            <person name="Ohji S."/>
            <person name="Hamada M."/>
            <person name="Tamura T."/>
            <person name="Yamazoe A."/>
            <person name="Yamazaki S."/>
            <person name="Fujita N."/>
        </authorList>
    </citation>
    <scope>NUCLEOTIDE SEQUENCE [LARGE SCALE GENOMIC DNA]</scope>
    <source>
        <strain evidence="8 9">NBRC 100340</strain>
    </source>
</reference>
<feature type="region of interest" description="Disordered" evidence="5">
    <location>
        <begin position="166"/>
        <end position="190"/>
    </location>
</feature>
<keyword evidence="3" id="KW-0731">Sigma factor</keyword>
<feature type="domain" description="RNA polymerase sigma-70 region 2" evidence="6">
    <location>
        <begin position="20"/>
        <end position="87"/>
    </location>
</feature>
<evidence type="ECO:0000313" key="8">
    <source>
        <dbReference type="EMBL" id="GAB96580.1"/>
    </source>
</evidence>
<dbReference type="InterPro" id="IPR007627">
    <property type="entry name" value="RNA_pol_sigma70_r2"/>
</dbReference>
<evidence type="ECO:0000256" key="1">
    <source>
        <dbReference type="ARBA" id="ARBA00010641"/>
    </source>
</evidence>
<keyword evidence="4" id="KW-0804">Transcription</keyword>
<evidence type="ECO:0000259" key="7">
    <source>
        <dbReference type="Pfam" id="PF08281"/>
    </source>
</evidence>
<dbReference type="AlphaFoldDB" id="K6WBG4"/>
<dbReference type="GO" id="GO:0006352">
    <property type="term" value="P:DNA-templated transcription initiation"/>
    <property type="evidence" value="ECO:0007669"/>
    <property type="project" value="InterPro"/>
</dbReference>
<dbReference type="Pfam" id="PF08281">
    <property type="entry name" value="Sigma70_r4_2"/>
    <property type="match status" value="1"/>
</dbReference>
<evidence type="ECO:0000256" key="4">
    <source>
        <dbReference type="ARBA" id="ARBA00023163"/>
    </source>
</evidence>
<evidence type="ECO:0000313" key="9">
    <source>
        <dbReference type="Proteomes" id="UP000008366"/>
    </source>
</evidence>
<dbReference type="InterPro" id="IPR013249">
    <property type="entry name" value="RNA_pol_sigma70_r4_t2"/>
</dbReference>
<dbReference type="GO" id="GO:0016987">
    <property type="term" value="F:sigma factor activity"/>
    <property type="evidence" value="ECO:0007669"/>
    <property type="project" value="UniProtKB-KW"/>
</dbReference>
<dbReference type="GO" id="GO:0003677">
    <property type="term" value="F:DNA binding"/>
    <property type="evidence" value="ECO:0007669"/>
    <property type="project" value="InterPro"/>
</dbReference>
<dbReference type="InterPro" id="IPR013325">
    <property type="entry name" value="RNA_pol_sigma_r2"/>
</dbReference>
<evidence type="ECO:0000256" key="5">
    <source>
        <dbReference type="SAM" id="MobiDB-lite"/>
    </source>
</evidence>
<feature type="domain" description="RNA polymerase sigma factor 70 region 4 type 2" evidence="7">
    <location>
        <begin position="113"/>
        <end position="163"/>
    </location>
</feature>
<evidence type="ECO:0000259" key="6">
    <source>
        <dbReference type="Pfam" id="PF04542"/>
    </source>
</evidence>
<comment type="similarity">
    <text evidence="1">Belongs to the sigma-70 factor family. ECF subfamily.</text>
</comment>
<name>K6WBG4_9MICO</name>
<dbReference type="PANTHER" id="PTHR43133">
    <property type="entry name" value="RNA POLYMERASE ECF-TYPE SIGMA FACTO"/>
    <property type="match status" value="1"/>
</dbReference>
<dbReference type="RefSeq" id="WP_006593112.1">
    <property type="nucleotide sequence ID" value="NZ_BAHD01000042.1"/>
</dbReference>
<dbReference type="InterPro" id="IPR036388">
    <property type="entry name" value="WH-like_DNA-bd_sf"/>
</dbReference>
<proteinExistence type="inferred from homology"/>
<dbReference type="NCBIfam" id="TIGR02937">
    <property type="entry name" value="sigma70-ECF"/>
    <property type="match status" value="1"/>
</dbReference>
<sequence>MTTDRATADADDRARYERVFAATHRRVLAYVVRRVSDPSDAVDIVADTYLVAWRRVADLPDDEQSVAWLLAVARRCLANHRRSHTRRVALTDRLAASLEAIVPPPGEPKELSDVHRALSRLEPEDLELLRLLEWDGLDRAEIATVLGISRNAVRVRLHRARRRFANALASEQPPQPHPRVAAPAYSREGS</sequence>
<evidence type="ECO:0000256" key="2">
    <source>
        <dbReference type="ARBA" id="ARBA00023015"/>
    </source>
</evidence>